<keyword evidence="6" id="KW-0812">Transmembrane</keyword>
<dbReference type="SMART" id="SM00271">
    <property type="entry name" value="DnaJ"/>
    <property type="match status" value="1"/>
</dbReference>
<dbReference type="InterPro" id="IPR051948">
    <property type="entry name" value="Hsp70_co-chaperone_J-domain"/>
</dbReference>
<evidence type="ECO:0000256" key="1">
    <source>
        <dbReference type="ARBA" id="ARBA00023186"/>
    </source>
</evidence>
<evidence type="ECO:0000256" key="6">
    <source>
        <dbReference type="SAM" id="Phobius"/>
    </source>
</evidence>
<reference evidence="8" key="1">
    <citation type="submission" date="2020-11" db="EMBL/GenBank/DDBJ databases">
        <authorList>
            <person name="Tran Van P."/>
        </authorList>
    </citation>
    <scope>NUCLEOTIDE SEQUENCE</scope>
</reference>
<evidence type="ECO:0000256" key="2">
    <source>
        <dbReference type="ARBA" id="ARBA00040158"/>
    </source>
</evidence>
<evidence type="ECO:0000259" key="7">
    <source>
        <dbReference type="PROSITE" id="PS50076"/>
    </source>
</evidence>
<dbReference type="PRINTS" id="PR00625">
    <property type="entry name" value="JDOMAIN"/>
</dbReference>
<keyword evidence="1" id="KW-0143">Chaperone</keyword>
<dbReference type="InterPro" id="IPR036869">
    <property type="entry name" value="J_dom_sf"/>
</dbReference>
<name>A0A7R9CTB9_TIMCR</name>
<feature type="domain" description="J" evidence="7">
    <location>
        <begin position="33"/>
        <end position="97"/>
    </location>
</feature>
<feature type="transmembrane region" description="Helical" evidence="6">
    <location>
        <begin position="82"/>
        <end position="103"/>
    </location>
</feature>
<evidence type="ECO:0000256" key="5">
    <source>
        <dbReference type="ARBA" id="ARBA00046365"/>
    </source>
</evidence>
<comment type="subunit">
    <text evidence="5">Interacts with HSPA5/BiP; interaction is direct. Interacts with ERN1/IRE1 (via the luminal region). Interacts with DERL1.</text>
</comment>
<dbReference type="PANTHER" id="PTHR44360:SF1">
    <property type="entry name" value="DNAJ HOMOLOG SUBFAMILY B MEMBER 9"/>
    <property type="match status" value="1"/>
</dbReference>
<comment type="function">
    <text evidence="4">Co-chaperone for Hsp70 protein HSPA5/BiP that acts as a key repressor of the ERN1/IRE1-mediated unfolded protein response (UPR). J domain-containing co-chaperones stimulate the ATPase activity of Hsp70 proteins and are required for efficient substrate recognition by Hsp70 proteins. In the unstressed endoplasmic reticulum, interacts with the luminal region of ERN1/IRE1 and selectively recruits HSPA5/BiP: HSPA5/BiP disrupts the dimerization of the active ERN1/IRE1 luminal region, thereby inactivating ERN1/IRE1. Also involved in endoplasmic reticulum-associated degradation (ERAD) of misfolded proteins. Required for survival of B-cell progenitors and normal antibody production.</text>
</comment>
<proteinExistence type="predicted"/>
<evidence type="ECO:0000313" key="8">
    <source>
        <dbReference type="EMBL" id="CAD7401080.1"/>
    </source>
</evidence>
<dbReference type="SUPFAM" id="SSF46565">
    <property type="entry name" value="Chaperone J-domain"/>
    <property type="match status" value="1"/>
</dbReference>
<dbReference type="Gene3D" id="1.10.287.110">
    <property type="entry name" value="DnaJ domain"/>
    <property type="match status" value="1"/>
</dbReference>
<feature type="transmembrane region" description="Helical" evidence="6">
    <location>
        <begin position="6"/>
        <end position="26"/>
    </location>
</feature>
<keyword evidence="6" id="KW-0472">Membrane</keyword>
<accession>A0A7R9CTB9</accession>
<protein>
    <recommendedName>
        <fullName evidence="2">DnaJ homolog subfamily B member 9</fullName>
    </recommendedName>
    <alternativeName>
        <fullName evidence="3">Endoplasmic reticulum DNA J domain-containing protein 4</fullName>
    </alternativeName>
</protein>
<dbReference type="Pfam" id="PF00226">
    <property type="entry name" value="DnaJ"/>
    <property type="match status" value="1"/>
</dbReference>
<dbReference type="PROSITE" id="PS50076">
    <property type="entry name" value="DNAJ_2"/>
    <property type="match status" value="1"/>
</dbReference>
<sequence length="124" mass="14080">MFSRNAFLFLLITYCLVLSYVCYFAMAENKGRNFYEILGVKKTATDRDIKKAFRKLAVKYHPDKNKSKEAEEKFKEIAEENLMCLAVATLILVVTLVTGGMLMTVKLMLIISLAHQVVVNHAAQ</sequence>
<dbReference type="GO" id="GO:0051087">
    <property type="term" value="F:protein-folding chaperone binding"/>
    <property type="evidence" value="ECO:0007669"/>
    <property type="project" value="TreeGrafter"/>
</dbReference>
<organism evidence="8">
    <name type="scientific">Timema cristinae</name>
    <name type="common">Walking stick</name>
    <dbReference type="NCBI Taxonomy" id="61476"/>
    <lineage>
        <taxon>Eukaryota</taxon>
        <taxon>Metazoa</taxon>
        <taxon>Ecdysozoa</taxon>
        <taxon>Arthropoda</taxon>
        <taxon>Hexapoda</taxon>
        <taxon>Insecta</taxon>
        <taxon>Pterygota</taxon>
        <taxon>Neoptera</taxon>
        <taxon>Polyneoptera</taxon>
        <taxon>Phasmatodea</taxon>
        <taxon>Timematodea</taxon>
        <taxon>Timematoidea</taxon>
        <taxon>Timematidae</taxon>
        <taxon>Timema</taxon>
    </lineage>
</organism>
<dbReference type="InterPro" id="IPR001623">
    <property type="entry name" value="DnaJ_domain"/>
</dbReference>
<dbReference type="AlphaFoldDB" id="A0A7R9CTB9"/>
<dbReference type="GO" id="GO:0051787">
    <property type="term" value="F:misfolded protein binding"/>
    <property type="evidence" value="ECO:0007669"/>
    <property type="project" value="TreeGrafter"/>
</dbReference>
<dbReference type="EMBL" id="OC318228">
    <property type="protein sequence ID" value="CAD7401080.1"/>
    <property type="molecule type" value="Genomic_DNA"/>
</dbReference>
<dbReference type="GO" id="GO:0036503">
    <property type="term" value="P:ERAD pathway"/>
    <property type="evidence" value="ECO:0007669"/>
    <property type="project" value="TreeGrafter"/>
</dbReference>
<evidence type="ECO:0000256" key="3">
    <source>
        <dbReference type="ARBA" id="ARBA00041533"/>
    </source>
</evidence>
<dbReference type="GO" id="GO:0005783">
    <property type="term" value="C:endoplasmic reticulum"/>
    <property type="evidence" value="ECO:0007669"/>
    <property type="project" value="TreeGrafter"/>
</dbReference>
<dbReference type="PANTHER" id="PTHR44360">
    <property type="entry name" value="DNAJ HOMOLOG SUBFAMILY B MEMBER 9"/>
    <property type="match status" value="1"/>
</dbReference>
<dbReference type="CDD" id="cd06257">
    <property type="entry name" value="DnaJ"/>
    <property type="match status" value="1"/>
</dbReference>
<evidence type="ECO:0000256" key="4">
    <source>
        <dbReference type="ARBA" id="ARBA00045428"/>
    </source>
</evidence>
<gene>
    <name evidence="8" type="ORF">TCEB3V08_LOCUS5831</name>
</gene>
<keyword evidence="6" id="KW-1133">Transmembrane helix</keyword>